<organism evidence="1 2">
    <name type="scientific">Leptolyngbya foveolarum</name>
    <dbReference type="NCBI Taxonomy" id="47253"/>
    <lineage>
        <taxon>Bacteria</taxon>
        <taxon>Bacillati</taxon>
        <taxon>Cyanobacteriota</taxon>
        <taxon>Cyanophyceae</taxon>
        <taxon>Leptolyngbyales</taxon>
        <taxon>Leptolyngbyaceae</taxon>
        <taxon>Leptolyngbya group</taxon>
        <taxon>Leptolyngbya</taxon>
    </lineage>
</organism>
<evidence type="ECO:0000313" key="2">
    <source>
        <dbReference type="Proteomes" id="UP000249354"/>
    </source>
</evidence>
<proteinExistence type="predicted"/>
<dbReference type="PANTHER" id="PTHR30298">
    <property type="entry name" value="H REPEAT-ASSOCIATED PREDICTED TRANSPOSASE"/>
    <property type="match status" value="1"/>
</dbReference>
<reference evidence="1 2" key="2">
    <citation type="submission" date="2018-06" db="EMBL/GenBank/DDBJ databases">
        <title>Metagenomic assembly of (sub)arctic Cyanobacteria and their associated microbiome from non-axenic cultures.</title>
        <authorList>
            <person name="Baurain D."/>
        </authorList>
    </citation>
    <scope>NUCLEOTIDE SEQUENCE [LARGE SCALE GENOMIC DNA]</scope>
    <source>
        <strain evidence="1">ULC129bin1</strain>
    </source>
</reference>
<dbReference type="AlphaFoldDB" id="A0A2W4TFP6"/>
<name>A0A2W4TFP6_9CYAN</name>
<dbReference type="EMBL" id="QBMC01000295">
    <property type="protein sequence ID" value="PZO07743.1"/>
    <property type="molecule type" value="Genomic_DNA"/>
</dbReference>
<evidence type="ECO:0000313" key="1">
    <source>
        <dbReference type="EMBL" id="PZO07743.1"/>
    </source>
</evidence>
<gene>
    <name evidence="1" type="ORF">DCF25_22630</name>
</gene>
<dbReference type="Proteomes" id="UP000249354">
    <property type="component" value="Unassembled WGS sequence"/>
</dbReference>
<feature type="non-terminal residue" evidence="1">
    <location>
        <position position="1"/>
    </location>
</feature>
<dbReference type="InterPro" id="IPR051698">
    <property type="entry name" value="Transposase_11-like"/>
</dbReference>
<accession>A0A2W4TFP6</accession>
<reference evidence="2" key="1">
    <citation type="submission" date="2018-04" db="EMBL/GenBank/DDBJ databases">
        <authorList>
            <person name="Cornet L."/>
        </authorList>
    </citation>
    <scope>NUCLEOTIDE SEQUENCE [LARGE SCALE GENOMIC DNA]</scope>
</reference>
<dbReference type="PANTHER" id="PTHR30298:SF0">
    <property type="entry name" value="PROTEIN YBFL-RELATED"/>
    <property type="match status" value="1"/>
</dbReference>
<protein>
    <submittedName>
        <fullName evidence="1">ISAs1 family transposase</fullName>
    </submittedName>
</protein>
<comment type="caution">
    <text evidence="1">The sequence shown here is derived from an EMBL/GenBank/DDBJ whole genome shotgun (WGS) entry which is preliminary data.</text>
</comment>
<sequence>TDLCDDAQTLAALVRGHWSIENQLHWPKDVVLGEDQARQRTGDSPANWSFIRNIFVNLARRSGFTSLTQAKRFFANQPREVLLSLT</sequence>